<protein>
    <submittedName>
        <fullName evidence="1">Uncharacterized protein</fullName>
    </submittedName>
</protein>
<name>A0A0C2DAP7_9BILA</name>
<evidence type="ECO:0000313" key="2">
    <source>
        <dbReference type="Proteomes" id="UP000054047"/>
    </source>
</evidence>
<dbReference type="Proteomes" id="UP000054047">
    <property type="component" value="Unassembled WGS sequence"/>
</dbReference>
<gene>
    <name evidence="1" type="ORF">ANCDUO_10378</name>
</gene>
<evidence type="ECO:0000313" key="1">
    <source>
        <dbReference type="EMBL" id="KIH59392.1"/>
    </source>
</evidence>
<dbReference type="EMBL" id="KN732008">
    <property type="protein sequence ID" value="KIH59392.1"/>
    <property type="molecule type" value="Genomic_DNA"/>
</dbReference>
<reference evidence="1 2" key="1">
    <citation type="submission" date="2013-12" db="EMBL/GenBank/DDBJ databases">
        <title>Draft genome of the parsitic nematode Ancylostoma duodenale.</title>
        <authorList>
            <person name="Mitreva M."/>
        </authorList>
    </citation>
    <scope>NUCLEOTIDE SEQUENCE [LARGE SCALE GENOMIC DNA]</scope>
    <source>
        <strain evidence="1 2">Zhejiang</strain>
    </source>
</reference>
<sequence length="97" mass="10615">MLEVATGTDCSYDRNDAYPVDTVNASLHSSPTVDESLPEMFPLLIQVPRFDPMISCVDFTIEGTLHMNALGLGDILVPGEAIVKEPHPVMPAKKQYL</sequence>
<dbReference type="AlphaFoldDB" id="A0A0C2DAP7"/>
<keyword evidence="2" id="KW-1185">Reference proteome</keyword>
<organism evidence="1 2">
    <name type="scientific">Ancylostoma duodenale</name>
    <dbReference type="NCBI Taxonomy" id="51022"/>
    <lineage>
        <taxon>Eukaryota</taxon>
        <taxon>Metazoa</taxon>
        <taxon>Ecdysozoa</taxon>
        <taxon>Nematoda</taxon>
        <taxon>Chromadorea</taxon>
        <taxon>Rhabditida</taxon>
        <taxon>Rhabditina</taxon>
        <taxon>Rhabditomorpha</taxon>
        <taxon>Strongyloidea</taxon>
        <taxon>Ancylostomatidae</taxon>
        <taxon>Ancylostomatinae</taxon>
        <taxon>Ancylostoma</taxon>
    </lineage>
</organism>
<dbReference type="OrthoDB" id="29661at2759"/>
<proteinExistence type="predicted"/>
<accession>A0A0C2DAP7</accession>